<dbReference type="AlphaFoldDB" id="A0A0B0N7U0"/>
<dbReference type="Proteomes" id="UP000032142">
    <property type="component" value="Unassembled WGS sequence"/>
</dbReference>
<organism evidence="1 2">
    <name type="scientific">Gossypium arboreum</name>
    <name type="common">Tree cotton</name>
    <name type="synonym">Gossypium nanking</name>
    <dbReference type="NCBI Taxonomy" id="29729"/>
    <lineage>
        <taxon>Eukaryota</taxon>
        <taxon>Viridiplantae</taxon>
        <taxon>Streptophyta</taxon>
        <taxon>Embryophyta</taxon>
        <taxon>Tracheophyta</taxon>
        <taxon>Spermatophyta</taxon>
        <taxon>Magnoliopsida</taxon>
        <taxon>eudicotyledons</taxon>
        <taxon>Gunneridae</taxon>
        <taxon>Pentapetalae</taxon>
        <taxon>rosids</taxon>
        <taxon>malvids</taxon>
        <taxon>Malvales</taxon>
        <taxon>Malvaceae</taxon>
        <taxon>Malvoideae</taxon>
        <taxon>Gossypium</taxon>
    </lineage>
</organism>
<gene>
    <name evidence="1" type="ORF">F383_35990</name>
</gene>
<evidence type="ECO:0000313" key="1">
    <source>
        <dbReference type="EMBL" id="KHG08840.1"/>
    </source>
</evidence>
<accession>A0A0B0N7U0</accession>
<comment type="caution">
    <text evidence="1">The sequence shown here is derived from an EMBL/GenBank/DDBJ whole genome shotgun (WGS) entry which is preliminary data.</text>
</comment>
<protein>
    <submittedName>
        <fullName evidence="1">Uncharacterized protein</fullName>
    </submittedName>
</protein>
<sequence length="24" mass="2703">MRASVRRCLGHGIVIKTRASVRHV</sequence>
<reference evidence="2" key="1">
    <citation type="submission" date="2014-09" db="EMBL/GenBank/DDBJ databases">
        <authorList>
            <person name="Mudge J."/>
            <person name="Ramaraj T."/>
            <person name="Lindquist I.E."/>
            <person name="Bharti A.K."/>
            <person name="Sundararajan A."/>
            <person name="Cameron C.T."/>
            <person name="Woodward J.E."/>
            <person name="May G.D."/>
            <person name="Brubaker C."/>
            <person name="Broadhvest J."/>
            <person name="Wilkins T.A."/>
        </authorList>
    </citation>
    <scope>NUCLEOTIDE SEQUENCE</scope>
    <source>
        <strain evidence="2">cv. AKA8401</strain>
    </source>
</reference>
<evidence type="ECO:0000313" key="2">
    <source>
        <dbReference type="Proteomes" id="UP000032142"/>
    </source>
</evidence>
<dbReference type="EMBL" id="JRRC01511902">
    <property type="protein sequence ID" value="KHG08840.1"/>
    <property type="molecule type" value="Genomic_DNA"/>
</dbReference>
<name>A0A0B0N7U0_GOSAR</name>
<keyword evidence="2" id="KW-1185">Reference proteome</keyword>
<proteinExistence type="predicted"/>